<protein>
    <recommendedName>
        <fullName evidence="3">Heavy metal sensor signal transduction histidine kinase</fullName>
    </recommendedName>
</protein>
<keyword evidence="2" id="KW-1185">Reference proteome</keyword>
<evidence type="ECO:0008006" key="3">
    <source>
        <dbReference type="Google" id="ProtNLM"/>
    </source>
</evidence>
<dbReference type="RefSeq" id="WP_155314967.1">
    <property type="nucleotide sequence ID" value="NZ_AP021874.1"/>
</dbReference>
<dbReference type="Proteomes" id="UP000427906">
    <property type="component" value="Chromosome"/>
</dbReference>
<evidence type="ECO:0000313" key="1">
    <source>
        <dbReference type="EMBL" id="BBO66627.1"/>
    </source>
</evidence>
<dbReference type="OrthoDB" id="9809963at2"/>
<name>A0A5K7YPT6_9BACT</name>
<reference evidence="1 2" key="1">
    <citation type="submission" date="2019-11" db="EMBL/GenBank/DDBJ databases">
        <title>Comparative genomics of hydrocarbon-degrading Desulfosarcina strains.</title>
        <authorList>
            <person name="Watanabe M."/>
            <person name="Kojima H."/>
            <person name="Fukui M."/>
        </authorList>
    </citation>
    <scope>NUCLEOTIDE SEQUENCE [LARGE SCALE GENOMIC DNA]</scope>
    <source>
        <strain evidence="1 2">PL12</strain>
    </source>
</reference>
<sequence length="130" mass="14287">MQKLTIQWQRLLNDKNQTCPRCSETGETVNTGVLKLKNALAELGIEVELIQKAIDFSVFENNPLQSNSILINGKLLEDWIGGETGKSKCCDVCGDSECRTISFGENTFESIPENLIIKAGLLAAAELIEN</sequence>
<dbReference type="AlphaFoldDB" id="A0A5K7YPT6"/>
<proteinExistence type="predicted"/>
<gene>
    <name evidence="1" type="ORF">DSCA_05570</name>
</gene>
<accession>A0A5K7YPT6</accession>
<dbReference type="Pfam" id="PF10865">
    <property type="entry name" value="DUF2703"/>
    <property type="match status" value="1"/>
</dbReference>
<dbReference type="InterPro" id="IPR021219">
    <property type="entry name" value="DUF2703"/>
</dbReference>
<evidence type="ECO:0000313" key="2">
    <source>
        <dbReference type="Proteomes" id="UP000427906"/>
    </source>
</evidence>
<dbReference type="KEGG" id="dalk:DSCA_05570"/>
<dbReference type="EMBL" id="AP021874">
    <property type="protein sequence ID" value="BBO66627.1"/>
    <property type="molecule type" value="Genomic_DNA"/>
</dbReference>
<organism evidence="1 2">
    <name type="scientific">Desulfosarcina alkanivorans</name>
    <dbReference type="NCBI Taxonomy" id="571177"/>
    <lineage>
        <taxon>Bacteria</taxon>
        <taxon>Pseudomonadati</taxon>
        <taxon>Thermodesulfobacteriota</taxon>
        <taxon>Desulfobacteria</taxon>
        <taxon>Desulfobacterales</taxon>
        <taxon>Desulfosarcinaceae</taxon>
        <taxon>Desulfosarcina</taxon>
    </lineage>
</organism>